<evidence type="ECO:0000313" key="14">
    <source>
        <dbReference type="EMBL" id="QJB18634.1"/>
    </source>
</evidence>
<feature type="domain" description="CRESS-DNA virus Rep endonuclease" evidence="13">
    <location>
        <begin position="4"/>
        <end position="115"/>
    </location>
</feature>
<evidence type="ECO:0000256" key="5">
    <source>
        <dbReference type="ARBA" id="ARBA00022705"/>
    </source>
</evidence>
<keyword evidence="6" id="KW-0540">Nuclease</keyword>
<dbReference type="GO" id="GO:0006260">
    <property type="term" value="P:DNA replication"/>
    <property type="evidence" value="ECO:0007669"/>
    <property type="project" value="UniProtKB-KW"/>
</dbReference>
<evidence type="ECO:0000256" key="8">
    <source>
        <dbReference type="ARBA" id="ARBA00022741"/>
    </source>
</evidence>
<keyword evidence="3" id="KW-0808">Transferase</keyword>
<evidence type="ECO:0000256" key="3">
    <source>
        <dbReference type="ARBA" id="ARBA00022679"/>
    </source>
</evidence>
<dbReference type="GO" id="GO:0042025">
    <property type="term" value="C:host cell nucleus"/>
    <property type="evidence" value="ECO:0007669"/>
    <property type="project" value="UniProtKB-SubCell"/>
</dbReference>
<dbReference type="Pfam" id="PF00799">
    <property type="entry name" value="Gemini_AL1"/>
    <property type="match status" value="1"/>
</dbReference>
<keyword evidence="7" id="KW-0479">Metal-binding</keyword>
<evidence type="ECO:0000256" key="2">
    <source>
        <dbReference type="ARBA" id="ARBA00022562"/>
    </source>
</evidence>
<keyword evidence="12" id="KW-0238">DNA-binding</keyword>
<dbReference type="InterPro" id="IPR022692">
    <property type="entry name" value="Gemini_AL1_REP_central"/>
</dbReference>
<keyword evidence="8" id="KW-0547">Nucleotide-binding</keyword>
<keyword evidence="2" id="KW-1048">Host nucleus</keyword>
<dbReference type="Gene3D" id="3.40.1310.20">
    <property type="match status" value="1"/>
</dbReference>
<evidence type="ECO:0000256" key="12">
    <source>
        <dbReference type="ARBA" id="ARBA00023125"/>
    </source>
</evidence>
<reference evidence="14" key="1">
    <citation type="submission" date="2020-04" db="EMBL/GenBank/DDBJ databases">
        <title>Genomes of microviruses in a sewage oxidation pond.</title>
        <authorList>
            <person name="Schreck J."/>
            <person name="Kraberger S."/>
            <person name="Scotch M."/>
            <person name="Halden R.U."/>
            <person name="Varsani A."/>
        </authorList>
    </citation>
    <scope>NUCLEOTIDE SEQUENCE</scope>
    <source>
        <strain evidence="14">6434_400</strain>
    </source>
</reference>
<dbReference type="PROSITE" id="PS52020">
    <property type="entry name" value="CRESS_DNA_REP"/>
    <property type="match status" value="1"/>
</dbReference>
<dbReference type="GO" id="GO:0003677">
    <property type="term" value="F:DNA binding"/>
    <property type="evidence" value="ECO:0007669"/>
    <property type="project" value="UniProtKB-KW"/>
</dbReference>
<comment type="subcellular location">
    <subcellularLocation>
        <location evidence="1">Host nucleus</location>
    </subcellularLocation>
</comment>
<sequence length="306" mass="35913">MPFRFNAKRAFLTYPQCGTLTKELLLEFLRDDRGAAWYCVGLEQHEDGGNHLHAYAEWIDRLDVRDERHFDVAGQHPNIQSVRNRASVLKYCQKGGDYVGNCEATSSTTVRYGELIEKSRGTEEFLAGVIQHYPRDAVLHFERVQYFAEHYWRKESDPYISPYTSFVEPQGLLDWVSTNLSNGRPKSLVVISTSRYGKTEWARSLGEHMYFCGQFNLDDWNSDTAKYCVLDDFDIKYFPQWKSFLGCQREFVLTDKYRKKRTVKWGKPTIWLCNPEFDPRGALPYSREWLNLNCDFVELTRPLFNL</sequence>
<keyword evidence="5" id="KW-0235">DNA replication</keyword>
<dbReference type="Pfam" id="PF08283">
    <property type="entry name" value="Gemini_AL1_M"/>
    <property type="match status" value="1"/>
</dbReference>
<dbReference type="EMBL" id="MT309859">
    <property type="protein sequence ID" value="QJB18634.1"/>
    <property type="molecule type" value="Genomic_DNA"/>
</dbReference>
<evidence type="ECO:0000256" key="10">
    <source>
        <dbReference type="ARBA" id="ARBA00022801"/>
    </source>
</evidence>
<evidence type="ECO:0000256" key="4">
    <source>
        <dbReference type="ARBA" id="ARBA00022695"/>
    </source>
</evidence>
<evidence type="ECO:0000256" key="6">
    <source>
        <dbReference type="ARBA" id="ARBA00022722"/>
    </source>
</evidence>
<dbReference type="InterPro" id="IPR001301">
    <property type="entry name" value="Gemini_AL1_CLV"/>
</dbReference>
<keyword evidence="9" id="KW-0255">Endonuclease</keyword>
<dbReference type="SUPFAM" id="SSF55464">
    <property type="entry name" value="Origin of replication-binding domain, RBD-like"/>
    <property type="match status" value="1"/>
</dbReference>
<dbReference type="GO" id="GO:0016779">
    <property type="term" value="F:nucleotidyltransferase activity"/>
    <property type="evidence" value="ECO:0007669"/>
    <property type="project" value="UniProtKB-KW"/>
</dbReference>
<accession>A0A858NG66</accession>
<proteinExistence type="predicted"/>
<evidence type="ECO:0000256" key="7">
    <source>
        <dbReference type="ARBA" id="ARBA00022723"/>
    </source>
</evidence>
<evidence type="ECO:0000256" key="11">
    <source>
        <dbReference type="ARBA" id="ARBA00023124"/>
    </source>
</evidence>
<dbReference type="PRINTS" id="PR00228">
    <property type="entry name" value="GEMCOATCLVL1"/>
</dbReference>
<protein>
    <submittedName>
        <fullName evidence="14">Replication-associated protein</fullName>
    </submittedName>
</protein>
<dbReference type="GO" id="GO:0016888">
    <property type="term" value="F:DNA endonuclease activity, producing 5'-phosphomonoesters"/>
    <property type="evidence" value="ECO:0007669"/>
    <property type="project" value="InterPro"/>
</dbReference>
<evidence type="ECO:0000256" key="1">
    <source>
        <dbReference type="ARBA" id="ARBA00004147"/>
    </source>
</evidence>
<dbReference type="InterPro" id="IPR049912">
    <property type="entry name" value="CRESS_DNA_REP"/>
</dbReference>
<organism evidence="14">
    <name type="scientific">Genomoviridae sp</name>
    <dbReference type="NCBI Taxonomy" id="2202565"/>
    <lineage>
        <taxon>Viruses</taxon>
        <taxon>Monodnaviria</taxon>
        <taxon>Shotokuvirae</taxon>
        <taxon>Cressdnaviricota</taxon>
        <taxon>Repensiviricetes</taxon>
        <taxon>Geplafuvirales</taxon>
        <taxon>Genomoviridae</taxon>
    </lineage>
</organism>
<name>A0A858NG66_9VIRU</name>
<evidence type="ECO:0000256" key="9">
    <source>
        <dbReference type="ARBA" id="ARBA00022759"/>
    </source>
</evidence>
<keyword evidence="4" id="KW-0548">Nucleotidyltransferase</keyword>
<dbReference type="GO" id="GO:0005198">
    <property type="term" value="F:structural molecule activity"/>
    <property type="evidence" value="ECO:0007669"/>
    <property type="project" value="InterPro"/>
</dbReference>
<evidence type="ECO:0000259" key="13">
    <source>
        <dbReference type="PROSITE" id="PS52020"/>
    </source>
</evidence>
<keyword evidence="11" id="KW-0190">Covalent protein-DNA linkage</keyword>
<dbReference type="GO" id="GO:0000166">
    <property type="term" value="F:nucleotide binding"/>
    <property type="evidence" value="ECO:0007669"/>
    <property type="project" value="UniProtKB-KW"/>
</dbReference>
<dbReference type="GO" id="GO:0046872">
    <property type="term" value="F:metal ion binding"/>
    <property type="evidence" value="ECO:0007669"/>
    <property type="project" value="UniProtKB-KW"/>
</dbReference>
<keyword evidence="10" id="KW-0378">Hydrolase</keyword>